<feature type="non-terminal residue" evidence="2">
    <location>
        <position position="1"/>
    </location>
</feature>
<keyword evidence="3" id="KW-1185">Reference proteome</keyword>
<protein>
    <submittedName>
        <fullName evidence="2">Membrane-associated protein, putative</fullName>
    </submittedName>
</protein>
<dbReference type="Proteomes" id="UP000051952">
    <property type="component" value="Unassembled WGS sequence"/>
</dbReference>
<evidence type="ECO:0000313" key="3">
    <source>
        <dbReference type="Proteomes" id="UP000051952"/>
    </source>
</evidence>
<sequence length="273" mass="29420">CVSIVSGLNGSQSICHSLAIALAVILVAQLLLLILVKPYTTLFSHVYSVVSLTLTTLSVIAQVLYMLTLSSSASGLWLLQVSTICNFATIGVNAVKMLLDLVQFCRSVARRLGLDCNNISPAVTAPDELLRAIDVSGHTYYSPTCVASDEGATELMYVVASPPRPATPMIFERSSEKKNSIDVSGHTYYSPTCVASDEGATELMYVVASPPRPATPMIFERSSVQPLDDLGVLWIDHETALAGTSDIMAIGRSSDFRRGDFLSQFLMPPDRSH</sequence>
<keyword evidence="1" id="KW-0472">Membrane</keyword>
<keyword evidence="1" id="KW-1133">Transmembrane helix</keyword>
<accession>A0A0S4IH91</accession>
<name>A0A0S4IH91_BODSA</name>
<gene>
    <name evidence="2" type="ORF">BSAL_49860</name>
</gene>
<keyword evidence="1" id="KW-0812">Transmembrane</keyword>
<dbReference type="VEuPathDB" id="TriTrypDB:BSAL_49860"/>
<evidence type="ECO:0000256" key="1">
    <source>
        <dbReference type="SAM" id="Phobius"/>
    </source>
</evidence>
<feature type="transmembrane region" description="Helical" evidence="1">
    <location>
        <begin position="16"/>
        <end position="35"/>
    </location>
</feature>
<reference evidence="3" key="1">
    <citation type="submission" date="2015-09" db="EMBL/GenBank/DDBJ databases">
        <authorList>
            <consortium name="Pathogen Informatics"/>
        </authorList>
    </citation>
    <scope>NUCLEOTIDE SEQUENCE [LARGE SCALE GENOMIC DNA]</scope>
    <source>
        <strain evidence="3">Lake Konstanz</strain>
    </source>
</reference>
<evidence type="ECO:0000313" key="2">
    <source>
        <dbReference type="EMBL" id="CUE61852.1"/>
    </source>
</evidence>
<proteinExistence type="predicted"/>
<dbReference type="AlphaFoldDB" id="A0A0S4IH91"/>
<organism evidence="2 3">
    <name type="scientific">Bodo saltans</name>
    <name type="common">Flagellated protozoan</name>
    <dbReference type="NCBI Taxonomy" id="75058"/>
    <lineage>
        <taxon>Eukaryota</taxon>
        <taxon>Discoba</taxon>
        <taxon>Euglenozoa</taxon>
        <taxon>Kinetoplastea</taxon>
        <taxon>Metakinetoplastina</taxon>
        <taxon>Eubodonida</taxon>
        <taxon>Bodonidae</taxon>
        <taxon>Bodo</taxon>
    </lineage>
</organism>
<feature type="transmembrane region" description="Helical" evidence="1">
    <location>
        <begin position="77"/>
        <end position="99"/>
    </location>
</feature>
<feature type="transmembrane region" description="Helical" evidence="1">
    <location>
        <begin position="42"/>
        <end position="65"/>
    </location>
</feature>
<dbReference type="EMBL" id="CYKH01000029">
    <property type="protein sequence ID" value="CUE61852.1"/>
    <property type="molecule type" value="Genomic_DNA"/>
</dbReference>